<sequence>MEQGSTAAEVAAMAPAGAGLEAQFLLAEELQMVDREVNIAAFRRLELVERFRLACGAPSAADGVRFRADSELGWRSLRAEVATMLSTTERTAEQLLQTAWALHERLPGTLRVFREGSISERHAHVMVRHSVGLTAEQVVELEKGALRVAERMNSARFDHRVRMLRQKITAEKAVERHRAAAEERHVAVEYTHDQMAYLTAYLPAVEATAILNRLEDTALGLRGAPEETRSRRQIMADTLTELLLGGDAPGASPIVPTVRLTVPVLTLLGQSDEPPVLDGFGPVDLETACRLTADAPSFTRVLTHPETGAALSIGRTRYRPTTAMRDWLRMRDGTCRFPGCGRAADRCDLDHTTDWADGGATDHLNLAHLCRAHHTLKHHTGWTVRPGPAPGDLEWTSPLGSTHLSEPEIRYGPPPPTPAFEVSPAGDAPELERIGPDPLADWYDSEWRRILNTYADPFAP</sequence>
<dbReference type="InterPro" id="IPR003615">
    <property type="entry name" value="HNH_nuc"/>
</dbReference>
<accession>A0A2M9CJM2</accession>
<organism evidence="3 4">
    <name type="scientific">Diaminobutyricimonas aerilata</name>
    <dbReference type="NCBI Taxonomy" id="1162967"/>
    <lineage>
        <taxon>Bacteria</taxon>
        <taxon>Bacillati</taxon>
        <taxon>Actinomycetota</taxon>
        <taxon>Actinomycetes</taxon>
        <taxon>Micrococcales</taxon>
        <taxon>Microbacteriaceae</taxon>
        <taxon>Diaminobutyricimonas</taxon>
    </lineage>
</organism>
<dbReference type="Pfam" id="PF02720">
    <property type="entry name" value="DUF222"/>
    <property type="match status" value="1"/>
</dbReference>
<dbReference type="AlphaFoldDB" id="A0A2M9CJM2"/>
<dbReference type="InterPro" id="IPR003870">
    <property type="entry name" value="DUF222"/>
</dbReference>
<evidence type="ECO:0000313" key="4">
    <source>
        <dbReference type="Proteomes" id="UP000228758"/>
    </source>
</evidence>
<evidence type="ECO:0000313" key="3">
    <source>
        <dbReference type="EMBL" id="PJJ72093.1"/>
    </source>
</evidence>
<evidence type="ECO:0000259" key="2">
    <source>
        <dbReference type="SMART" id="SM00507"/>
    </source>
</evidence>
<evidence type="ECO:0000256" key="1">
    <source>
        <dbReference type="SAM" id="MobiDB-lite"/>
    </source>
</evidence>
<dbReference type="Gene3D" id="1.10.30.50">
    <property type="match status" value="1"/>
</dbReference>
<dbReference type="RefSeq" id="WP_157802273.1">
    <property type="nucleotide sequence ID" value="NZ_PGFF01000001.1"/>
</dbReference>
<keyword evidence="4" id="KW-1185">Reference proteome</keyword>
<feature type="domain" description="HNH nuclease" evidence="2">
    <location>
        <begin position="323"/>
        <end position="375"/>
    </location>
</feature>
<dbReference type="SMART" id="SM00507">
    <property type="entry name" value="HNHc"/>
    <property type="match status" value="1"/>
</dbReference>
<name>A0A2M9CJM2_9MICO</name>
<dbReference type="Proteomes" id="UP000228758">
    <property type="component" value="Unassembled WGS sequence"/>
</dbReference>
<proteinExistence type="predicted"/>
<protein>
    <submittedName>
        <fullName evidence="3">Uncharacterized protein DUF222</fullName>
    </submittedName>
</protein>
<comment type="caution">
    <text evidence="3">The sequence shown here is derived from an EMBL/GenBank/DDBJ whole genome shotgun (WGS) entry which is preliminary data.</text>
</comment>
<dbReference type="EMBL" id="PGFF01000001">
    <property type="protein sequence ID" value="PJJ72093.1"/>
    <property type="molecule type" value="Genomic_DNA"/>
</dbReference>
<reference evidence="3 4" key="1">
    <citation type="submission" date="2017-11" db="EMBL/GenBank/DDBJ databases">
        <title>Genomic Encyclopedia of Archaeal and Bacterial Type Strains, Phase II (KMG-II): From Individual Species to Whole Genera.</title>
        <authorList>
            <person name="Goeker M."/>
        </authorList>
    </citation>
    <scope>NUCLEOTIDE SEQUENCE [LARGE SCALE GENOMIC DNA]</scope>
    <source>
        <strain evidence="3 4">DSM 27393</strain>
    </source>
</reference>
<gene>
    <name evidence="3" type="ORF">CLV46_1656</name>
</gene>
<dbReference type="OrthoDB" id="3261064at2"/>
<dbReference type="CDD" id="cd00085">
    <property type="entry name" value="HNHc"/>
    <property type="match status" value="1"/>
</dbReference>
<feature type="region of interest" description="Disordered" evidence="1">
    <location>
        <begin position="414"/>
        <end position="437"/>
    </location>
</feature>